<dbReference type="SUPFAM" id="SSF140860">
    <property type="entry name" value="Pseudo ankyrin repeat-like"/>
    <property type="match status" value="2"/>
</dbReference>
<dbReference type="EMBL" id="MN739354">
    <property type="protein sequence ID" value="QHT00362.1"/>
    <property type="molecule type" value="Genomic_DNA"/>
</dbReference>
<dbReference type="InterPro" id="IPR036770">
    <property type="entry name" value="Ankyrin_rpt-contain_sf"/>
</dbReference>
<dbReference type="InterPro" id="IPR052050">
    <property type="entry name" value="SecEffector_AnkRepeat"/>
</dbReference>
<name>A0A6C0C8E5_9ZZZZ</name>
<proteinExistence type="predicted"/>
<dbReference type="Gene3D" id="1.25.40.20">
    <property type="entry name" value="Ankyrin repeat-containing domain"/>
    <property type="match status" value="1"/>
</dbReference>
<reference evidence="1" key="1">
    <citation type="journal article" date="2020" name="Nature">
        <title>Giant virus diversity and host interactions through global metagenomics.</title>
        <authorList>
            <person name="Schulz F."/>
            <person name="Roux S."/>
            <person name="Paez-Espino D."/>
            <person name="Jungbluth S."/>
            <person name="Walsh D.A."/>
            <person name="Denef V.J."/>
            <person name="McMahon K.D."/>
            <person name="Konstantinidis K.T."/>
            <person name="Eloe-Fadrosh E.A."/>
            <person name="Kyrpides N.C."/>
            <person name="Woyke T."/>
        </authorList>
    </citation>
    <scope>NUCLEOTIDE SEQUENCE</scope>
    <source>
        <strain evidence="1">GVMAG-M-3300020192-26</strain>
    </source>
</reference>
<evidence type="ECO:0000313" key="1">
    <source>
        <dbReference type="EMBL" id="QHT00362.1"/>
    </source>
</evidence>
<protein>
    <submittedName>
        <fullName evidence="1">Uncharacterized protein</fullName>
    </submittedName>
</protein>
<sequence>MNCDVFFHIFSLLPICDKRSFIRTSKSINQFSKYMPAVELAFQQMINTSKFLSDVPFFKFYVRLFKFTIELLYDNRAISKKYIIPENEILYSCPKIYKHLAKRNKLKLIKKLLKFYSNTVSEPIYCNLCVGAAKVNNMKILKLYIDGSYKPIIPAAAAKGNNLELITWLISKEVYPDYRAVEAAAQKGHVDIFKFLVHGQNCRLGNAYYCAALNNQHNILSHCFLHSDVCNIANGAARGGHLEILKLAYQRGSKLGVNFMCEHIHIFKWLIHNGHLKYNTSIAANIARSGNLPCLQFIHSQGYNIHSGDVFYKALLGGNVDMIKWLREINCPSNIGFAQDFMSQVRPSPTILKLLLDSDFLIHVDAHIPLLVNGDIEILKILNESLHFLDDKFLNAAVHCRHTHIVAWARQNKCNWSEETCNVAVKTGNLKMLRWLRGFDRNKYDLDIDENDICPWDSNVCLEAIGFGKVDILEFAIQNGCEFSSKCHVAVTESENDMVKDLVKKLIK</sequence>
<dbReference type="AlphaFoldDB" id="A0A6C0C8E5"/>
<dbReference type="PANTHER" id="PTHR46586">
    <property type="entry name" value="ANKYRIN REPEAT-CONTAINING PROTEIN"/>
    <property type="match status" value="1"/>
</dbReference>
<organism evidence="1">
    <name type="scientific">viral metagenome</name>
    <dbReference type="NCBI Taxonomy" id="1070528"/>
    <lineage>
        <taxon>unclassified sequences</taxon>
        <taxon>metagenomes</taxon>
        <taxon>organismal metagenomes</taxon>
    </lineage>
</organism>
<accession>A0A6C0C8E5</accession>
<dbReference type="PANTHER" id="PTHR46586:SF3">
    <property type="entry name" value="ANKYRIN REPEAT-CONTAINING PROTEIN"/>
    <property type="match status" value="1"/>
</dbReference>